<dbReference type="Proteomes" id="UP001165960">
    <property type="component" value="Unassembled WGS sequence"/>
</dbReference>
<gene>
    <name evidence="1" type="ORF">DSO57_1022726</name>
</gene>
<accession>A0ACC2S547</accession>
<reference evidence="1" key="1">
    <citation type="submission" date="2022-04" db="EMBL/GenBank/DDBJ databases">
        <title>Genome of the entomopathogenic fungus Entomophthora muscae.</title>
        <authorList>
            <person name="Elya C."/>
            <person name="Lovett B.R."/>
            <person name="Lee E."/>
            <person name="Macias A.M."/>
            <person name="Hajek A.E."/>
            <person name="De Bivort B.L."/>
            <person name="Kasson M.T."/>
            <person name="De Fine Licht H.H."/>
            <person name="Stajich J.E."/>
        </authorList>
    </citation>
    <scope>NUCLEOTIDE SEQUENCE</scope>
    <source>
        <strain evidence="1">Berkeley</strain>
    </source>
</reference>
<organism evidence="1 2">
    <name type="scientific">Entomophthora muscae</name>
    <dbReference type="NCBI Taxonomy" id="34485"/>
    <lineage>
        <taxon>Eukaryota</taxon>
        <taxon>Fungi</taxon>
        <taxon>Fungi incertae sedis</taxon>
        <taxon>Zoopagomycota</taxon>
        <taxon>Entomophthoromycotina</taxon>
        <taxon>Entomophthoromycetes</taxon>
        <taxon>Entomophthorales</taxon>
        <taxon>Entomophthoraceae</taxon>
        <taxon>Entomophthora</taxon>
    </lineage>
</organism>
<protein>
    <submittedName>
        <fullName evidence="1">Uncharacterized protein</fullName>
    </submittedName>
</protein>
<evidence type="ECO:0000313" key="2">
    <source>
        <dbReference type="Proteomes" id="UP001165960"/>
    </source>
</evidence>
<evidence type="ECO:0000313" key="1">
    <source>
        <dbReference type="EMBL" id="KAJ9057435.1"/>
    </source>
</evidence>
<keyword evidence="2" id="KW-1185">Reference proteome</keyword>
<dbReference type="EMBL" id="QTSX02005795">
    <property type="protein sequence ID" value="KAJ9057435.1"/>
    <property type="molecule type" value="Genomic_DNA"/>
</dbReference>
<comment type="caution">
    <text evidence="1">The sequence shown here is derived from an EMBL/GenBank/DDBJ whole genome shotgun (WGS) entry which is preliminary data.</text>
</comment>
<proteinExistence type="predicted"/>
<name>A0ACC2S547_9FUNG</name>
<sequence>MDYKETWVRLQMQAANGNLLKKHQHELAKICQNAYQIITLANDVNSDIPMRGYGWVITTQLLTKLVPPKSTSTIPPPSQFCITTYQNSPGQSPIYYPFPGGNRQN</sequence>